<name>A0A0J0XXF7_9TREE</name>
<dbReference type="RefSeq" id="XP_018282214.1">
    <property type="nucleotide sequence ID" value="XM_018420661.1"/>
</dbReference>
<keyword evidence="2" id="KW-0812">Transmembrane</keyword>
<dbReference type="EMBL" id="KQ087180">
    <property type="protein sequence ID" value="KLT45723.1"/>
    <property type="molecule type" value="Genomic_DNA"/>
</dbReference>
<keyword evidence="2" id="KW-0472">Membrane</keyword>
<reference evidence="3 4" key="1">
    <citation type="submission" date="2015-03" db="EMBL/GenBank/DDBJ databases">
        <title>Genomics and transcriptomics of the oil-accumulating basidiomycete yeast T. oleaginosus allow insights into substrate utilization and the diverse evolutionary trajectories of mating systems in fungi.</title>
        <authorList>
            <consortium name="DOE Joint Genome Institute"/>
            <person name="Kourist R."/>
            <person name="Kracht O."/>
            <person name="Bracharz F."/>
            <person name="Lipzen A."/>
            <person name="Nolan M."/>
            <person name="Ohm R."/>
            <person name="Grigoriev I."/>
            <person name="Sun S."/>
            <person name="Heitman J."/>
            <person name="Bruck T."/>
            <person name="Nowrousian M."/>
        </authorList>
    </citation>
    <scope>NUCLEOTIDE SEQUENCE [LARGE SCALE GENOMIC DNA]</scope>
    <source>
        <strain evidence="3 4">IBC0246</strain>
    </source>
</reference>
<dbReference type="AlphaFoldDB" id="A0A0J0XXF7"/>
<feature type="compositionally biased region" description="Basic and acidic residues" evidence="1">
    <location>
        <begin position="1"/>
        <end position="19"/>
    </location>
</feature>
<dbReference type="OrthoDB" id="1708389at2759"/>
<sequence length="708" mass="76641">MSDPAHVGEARDVPQRADEPATVISAQPTMITPPAPGAPGLGAPGAPGGLGAGVPTPSSPTAAGRPATAGAALPASGGPPTAAVPSEKAIAATVSADPSLTEDTLVEGIDDGTLYLMLRAFNKQVNHVLHPAVSLPPREPDLRHTDLQNVPYRSDTLKANLERLVRGLGPPASRGMREVARLTDWDHEFKRTAAYCAAYFIAWGFGVVVLAATMFFCVLICFPPTRRILFPYRPPTPDPDHPSRNRTADQERDEVPVEVSAVMTGFASALLFGTSDEGNATVGPKEFIDDWEDPAMEIHDEKGRLIGFRTTRYDRKAEIVEVNGKRVRVRRDRVDAQTEAEEKRDELVTWMAKSTETGLGKGADFIEIMQKALSPPPIYPDYYARFKIAGLLVVPALALHFVPARMFGRGATFIFGAVFWGHKWLERGARELIRRYPNWKMYVDPRNSILSGVPTDAQLVLHLLRVSEAEKDPLPAPPIYPTLEDTKDVIREKTGDNAGDIVGGEAAVGAPTSAEGAEPPPQGVKKVTATTKRKTKGAFKRIARKIAGMGSDVTVVGKEKKLRGKIDSLVLKAKWGDDAPGGYSAKLDGTSGHLFLDDEEGCLSWVPLLSKTPERVWYVDDLVEMKKDGVGAGRLALAAVSGAEIASLGLSLRFAKTADDVSLSEMSEEEQLAAAQRARETLVFKGVKEREALFNRLVAMGNQRWEML</sequence>
<organism evidence="3 4">
    <name type="scientific">Cutaneotrichosporon oleaginosum</name>
    <dbReference type="NCBI Taxonomy" id="879819"/>
    <lineage>
        <taxon>Eukaryota</taxon>
        <taxon>Fungi</taxon>
        <taxon>Dikarya</taxon>
        <taxon>Basidiomycota</taxon>
        <taxon>Agaricomycotina</taxon>
        <taxon>Tremellomycetes</taxon>
        <taxon>Trichosporonales</taxon>
        <taxon>Trichosporonaceae</taxon>
        <taxon>Cutaneotrichosporon</taxon>
    </lineage>
</organism>
<evidence type="ECO:0000256" key="1">
    <source>
        <dbReference type="SAM" id="MobiDB-lite"/>
    </source>
</evidence>
<protein>
    <submittedName>
        <fullName evidence="3">Uncharacterized protein</fullName>
    </submittedName>
</protein>
<dbReference type="STRING" id="879819.A0A0J0XXF7"/>
<gene>
    <name evidence="3" type="ORF">CC85DRAFT_254875</name>
</gene>
<evidence type="ECO:0000313" key="4">
    <source>
        <dbReference type="Proteomes" id="UP000053611"/>
    </source>
</evidence>
<dbReference type="Proteomes" id="UP000053611">
    <property type="component" value="Unassembled WGS sequence"/>
</dbReference>
<feature type="transmembrane region" description="Helical" evidence="2">
    <location>
        <begin position="197"/>
        <end position="222"/>
    </location>
</feature>
<dbReference type="GeneID" id="28981264"/>
<feature type="compositionally biased region" description="Basic and acidic residues" evidence="1">
    <location>
        <begin position="238"/>
        <end position="254"/>
    </location>
</feature>
<dbReference type="PANTHER" id="PTHR38694">
    <property type="entry name" value="CONSERVED EXPRESSED PROTEIN"/>
    <property type="match status" value="1"/>
</dbReference>
<dbReference type="PANTHER" id="PTHR38694:SF1">
    <property type="entry name" value="PEROXIN DOMAIN-CONTAINING PROTEIN"/>
    <property type="match status" value="1"/>
</dbReference>
<evidence type="ECO:0000256" key="2">
    <source>
        <dbReference type="SAM" id="Phobius"/>
    </source>
</evidence>
<dbReference type="InterPro" id="IPR021709">
    <property type="entry name" value="DUF3292"/>
</dbReference>
<feature type="region of interest" description="Disordered" evidence="1">
    <location>
        <begin position="231"/>
        <end position="254"/>
    </location>
</feature>
<feature type="region of interest" description="Disordered" evidence="1">
    <location>
        <begin position="509"/>
        <end position="530"/>
    </location>
</feature>
<proteinExistence type="predicted"/>
<evidence type="ECO:0000313" key="3">
    <source>
        <dbReference type="EMBL" id="KLT45723.1"/>
    </source>
</evidence>
<keyword evidence="2" id="KW-1133">Transmembrane helix</keyword>
<keyword evidence="4" id="KW-1185">Reference proteome</keyword>
<feature type="compositionally biased region" description="Low complexity" evidence="1">
    <location>
        <begin position="53"/>
        <end position="83"/>
    </location>
</feature>
<accession>A0A0J0XXF7</accession>
<feature type="region of interest" description="Disordered" evidence="1">
    <location>
        <begin position="1"/>
        <end position="83"/>
    </location>
</feature>
<dbReference type="Pfam" id="PF11696">
    <property type="entry name" value="DUF3292"/>
    <property type="match status" value="2"/>
</dbReference>
<feature type="compositionally biased region" description="Gly residues" evidence="1">
    <location>
        <begin position="39"/>
        <end position="52"/>
    </location>
</feature>